<evidence type="ECO:0000256" key="5">
    <source>
        <dbReference type="ARBA" id="ARBA00023136"/>
    </source>
</evidence>
<organism evidence="8 9">
    <name type="scientific">Rhodotorula taiwanensis</name>
    <dbReference type="NCBI Taxonomy" id="741276"/>
    <lineage>
        <taxon>Eukaryota</taxon>
        <taxon>Fungi</taxon>
        <taxon>Dikarya</taxon>
        <taxon>Basidiomycota</taxon>
        <taxon>Pucciniomycotina</taxon>
        <taxon>Microbotryomycetes</taxon>
        <taxon>Sporidiobolales</taxon>
        <taxon>Sporidiobolaceae</taxon>
        <taxon>Rhodotorula</taxon>
    </lineage>
</organism>
<proteinExistence type="inferred from homology"/>
<dbReference type="PANTHER" id="PTHR11266:SF50">
    <property type="entry name" value="VACUOLAR MEMBRANE PROTEIN YOR292C"/>
    <property type="match status" value="1"/>
</dbReference>
<evidence type="ECO:0000313" key="8">
    <source>
        <dbReference type="EMBL" id="POY73181.1"/>
    </source>
</evidence>
<comment type="caution">
    <text evidence="8">The sequence shown here is derived from an EMBL/GenBank/DDBJ whole genome shotgun (WGS) entry which is preliminary data.</text>
</comment>
<evidence type="ECO:0000256" key="1">
    <source>
        <dbReference type="ARBA" id="ARBA00004141"/>
    </source>
</evidence>
<comment type="similarity">
    <text evidence="2 6">Belongs to the peroxisomal membrane protein PXMP2/4 family.</text>
</comment>
<dbReference type="InterPro" id="IPR007248">
    <property type="entry name" value="Mpv17_PMP22"/>
</dbReference>
<dbReference type="Pfam" id="PF04117">
    <property type="entry name" value="Mpv17_PMP22"/>
    <property type="match status" value="1"/>
</dbReference>
<keyword evidence="4" id="KW-1133">Transmembrane helix</keyword>
<evidence type="ECO:0000256" key="4">
    <source>
        <dbReference type="ARBA" id="ARBA00022989"/>
    </source>
</evidence>
<comment type="subcellular location">
    <subcellularLocation>
        <location evidence="1">Membrane</location>
        <topology evidence="1">Multi-pass membrane protein</topology>
    </subcellularLocation>
</comment>
<dbReference type="EMBL" id="PJQD01000038">
    <property type="protein sequence ID" value="POY73181.1"/>
    <property type="molecule type" value="Genomic_DNA"/>
</dbReference>
<evidence type="ECO:0000256" key="7">
    <source>
        <dbReference type="SAM" id="MobiDB-lite"/>
    </source>
</evidence>
<gene>
    <name evidence="8" type="ORF">BMF94_3514</name>
</gene>
<dbReference type="PANTHER" id="PTHR11266">
    <property type="entry name" value="PEROXISOMAL MEMBRANE PROTEIN 2, PXMP2 MPV17"/>
    <property type="match status" value="1"/>
</dbReference>
<evidence type="ECO:0000256" key="2">
    <source>
        <dbReference type="ARBA" id="ARBA00006824"/>
    </source>
</evidence>
<keyword evidence="5" id="KW-0472">Membrane</keyword>
<keyword evidence="9" id="KW-1185">Reference proteome</keyword>
<sequence>MSALLRVYSRSFERRPYLTLCIANGLLMSLGDVSAQVMGLSNGMQMAFDLERTSRFAMFGASMGPLGGAWNKFLEVNFPLRIQQKQQPVPMQKVKIDDIIPGLEKELPKNARLERGGIAPGVGGGNPGGAAAQPSGLGPTVEAPVSVAQLAKRVAADQLGMAPISLFIFLFSMSLLEGLNGDETRERFKNQYFSILFVNWQIWPLFQLFNFRFVPLRYRVPVGSIAGILWTCFLSVKTQQKSAA</sequence>
<dbReference type="GO" id="GO:0016020">
    <property type="term" value="C:membrane"/>
    <property type="evidence" value="ECO:0007669"/>
    <property type="project" value="UniProtKB-SubCell"/>
</dbReference>
<evidence type="ECO:0000313" key="9">
    <source>
        <dbReference type="Proteomes" id="UP000237144"/>
    </source>
</evidence>
<evidence type="ECO:0000256" key="3">
    <source>
        <dbReference type="ARBA" id="ARBA00022692"/>
    </source>
</evidence>
<dbReference type="Proteomes" id="UP000237144">
    <property type="component" value="Unassembled WGS sequence"/>
</dbReference>
<reference evidence="8 9" key="1">
    <citation type="journal article" date="2018" name="Front. Microbiol.">
        <title>Prospects for Fungal Bioremediation of Acidic Radioactive Waste Sites: Characterization and Genome Sequence of Rhodotorula taiwanensis MD1149.</title>
        <authorList>
            <person name="Tkavc R."/>
            <person name="Matrosova V.Y."/>
            <person name="Grichenko O.E."/>
            <person name="Gostincar C."/>
            <person name="Volpe R.P."/>
            <person name="Klimenkova P."/>
            <person name="Gaidamakova E.K."/>
            <person name="Zhou C.E."/>
            <person name="Stewart B.J."/>
            <person name="Lyman M.G."/>
            <person name="Malfatti S.A."/>
            <person name="Rubinfeld B."/>
            <person name="Courtot M."/>
            <person name="Singh J."/>
            <person name="Dalgard C.L."/>
            <person name="Hamilton T."/>
            <person name="Frey K.G."/>
            <person name="Gunde-Cimerman N."/>
            <person name="Dugan L."/>
            <person name="Daly M.J."/>
        </authorList>
    </citation>
    <scope>NUCLEOTIDE SEQUENCE [LARGE SCALE GENOMIC DNA]</scope>
    <source>
        <strain evidence="8 9">MD1149</strain>
    </source>
</reference>
<name>A0A2S5B8Y5_9BASI</name>
<dbReference type="STRING" id="741276.A0A2S5B8Y5"/>
<dbReference type="AlphaFoldDB" id="A0A2S5B8Y5"/>
<evidence type="ECO:0000256" key="6">
    <source>
        <dbReference type="RuleBase" id="RU363053"/>
    </source>
</evidence>
<feature type="region of interest" description="Disordered" evidence="7">
    <location>
        <begin position="114"/>
        <end position="135"/>
    </location>
</feature>
<dbReference type="GO" id="GO:0005739">
    <property type="term" value="C:mitochondrion"/>
    <property type="evidence" value="ECO:0007669"/>
    <property type="project" value="TreeGrafter"/>
</dbReference>
<dbReference type="OrthoDB" id="10267969at2759"/>
<accession>A0A2S5B8Y5</accession>
<keyword evidence="3" id="KW-0812">Transmembrane</keyword>
<feature type="compositionally biased region" description="Gly residues" evidence="7">
    <location>
        <begin position="118"/>
        <end position="128"/>
    </location>
</feature>
<protein>
    <submittedName>
        <fullName evidence="8">Uncharacterized protein</fullName>
    </submittedName>
</protein>